<proteinExistence type="predicted"/>
<comment type="caution">
    <text evidence="1">The sequence shown here is derived from an EMBL/GenBank/DDBJ whole genome shotgun (WGS) entry which is preliminary data.</text>
</comment>
<reference evidence="2" key="1">
    <citation type="journal article" date="2019" name="Int. J. Syst. Evol. Microbiol.">
        <title>The Global Catalogue of Microorganisms (GCM) 10K type strain sequencing project: providing services to taxonomists for standard genome sequencing and annotation.</title>
        <authorList>
            <consortium name="The Broad Institute Genomics Platform"/>
            <consortium name="The Broad Institute Genome Sequencing Center for Infectious Disease"/>
            <person name="Wu L."/>
            <person name="Ma J."/>
        </authorList>
    </citation>
    <scope>NUCLEOTIDE SEQUENCE [LARGE SCALE GENOMIC DNA]</scope>
    <source>
        <strain evidence="2">CECT 7806</strain>
    </source>
</reference>
<keyword evidence="2" id="KW-1185">Reference proteome</keyword>
<protein>
    <submittedName>
        <fullName evidence="1">Uncharacterized protein</fullName>
    </submittedName>
</protein>
<gene>
    <name evidence="1" type="ORF">QWZ18_25055</name>
</gene>
<dbReference type="EMBL" id="JAUFPT010000087">
    <property type="protein sequence ID" value="MDN3573869.1"/>
    <property type="molecule type" value="Genomic_DNA"/>
</dbReference>
<dbReference type="Proteomes" id="UP001244297">
    <property type="component" value="Unassembled WGS sequence"/>
</dbReference>
<evidence type="ECO:0000313" key="2">
    <source>
        <dbReference type="Proteomes" id="UP001244297"/>
    </source>
</evidence>
<accession>A0ABT8AX14</accession>
<sequence>MIGQKRFGRKLSLRSKMEIKRDLTMMGKADDIILRFNTENLSQEEFAAIVSGLIAEHHITPERAQMLLGLYGRGKAAPASTGEAST</sequence>
<dbReference type="RefSeq" id="WP_238291615.1">
    <property type="nucleotide sequence ID" value="NZ_BPQS01000041.1"/>
</dbReference>
<name>A0ABT8AX14_9HYPH</name>
<evidence type="ECO:0000313" key="1">
    <source>
        <dbReference type="EMBL" id="MDN3573869.1"/>
    </source>
</evidence>
<organism evidence="1 2">
    <name type="scientific">Methylobacterium longum</name>
    <dbReference type="NCBI Taxonomy" id="767694"/>
    <lineage>
        <taxon>Bacteria</taxon>
        <taxon>Pseudomonadati</taxon>
        <taxon>Pseudomonadota</taxon>
        <taxon>Alphaproteobacteria</taxon>
        <taxon>Hyphomicrobiales</taxon>
        <taxon>Methylobacteriaceae</taxon>
        <taxon>Methylobacterium</taxon>
    </lineage>
</organism>